<dbReference type="PRINTS" id="PR00069">
    <property type="entry name" value="ALDKETRDTASE"/>
</dbReference>
<keyword evidence="1" id="KW-0732">Signal</keyword>
<dbReference type="GO" id="GO:0016491">
    <property type="term" value="F:oxidoreductase activity"/>
    <property type="evidence" value="ECO:0007669"/>
    <property type="project" value="InterPro"/>
</dbReference>
<dbReference type="EMBL" id="HBIX01026427">
    <property type="protein sequence ID" value="CAE0725245.1"/>
    <property type="molecule type" value="Transcribed_RNA"/>
</dbReference>
<dbReference type="SUPFAM" id="SSF51430">
    <property type="entry name" value="NAD(P)-linked oxidoreductase"/>
    <property type="match status" value="1"/>
</dbReference>
<dbReference type="PANTHER" id="PTHR43827">
    <property type="entry name" value="2,5-DIKETO-D-GLUCONIC ACID REDUCTASE"/>
    <property type="match status" value="1"/>
</dbReference>
<dbReference type="CDD" id="cd19071">
    <property type="entry name" value="AKR_AKR1-5-like"/>
    <property type="match status" value="1"/>
</dbReference>
<name>A0A7S4ASJ5_9STRA</name>
<dbReference type="InterPro" id="IPR020471">
    <property type="entry name" value="AKR"/>
</dbReference>
<reference evidence="3" key="1">
    <citation type="submission" date="2021-01" db="EMBL/GenBank/DDBJ databases">
        <authorList>
            <person name="Corre E."/>
            <person name="Pelletier E."/>
            <person name="Niang G."/>
            <person name="Scheremetjew M."/>
            <person name="Finn R."/>
            <person name="Kale V."/>
            <person name="Holt S."/>
            <person name="Cochrane G."/>
            <person name="Meng A."/>
            <person name="Brown T."/>
            <person name="Cohen L."/>
        </authorList>
    </citation>
    <scope>NUCLEOTIDE SEQUENCE</scope>
    <source>
        <strain evidence="3">10249 10 AB</strain>
    </source>
</reference>
<feature type="chain" id="PRO_5031343334" description="NADP-dependent oxidoreductase domain-containing protein" evidence="1">
    <location>
        <begin position="24"/>
        <end position="418"/>
    </location>
</feature>
<proteinExistence type="predicted"/>
<gene>
    <name evidence="3" type="ORF">PAUS00366_LOCUS18002</name>
</gene>
<evidence type="ECO:0000259" key="2">
    <source>
        <dbReference type="Pfam" id="PF00248"/>
    </source>
</evidence>
<dbReference type="AlphaFoldDB" id="A0A7S4ASJ5"/>
<evidence type="ECO:0000313" key="3">
    <source>
        <dbReference type="EMBL" id="CAE0725245.1"/>
    </source>
</evidence>
<dbReference type="Pfam" id="PF00248">
    <property type="entry name" value="Aldo_ket_red"/>
    <property type="match status" value="1"/>
</dbReference>
<evidence type="ECO:0000256" key="1">
    <source>
        <dbReference type="SAM" id="SignalP"/>
    </source>
</evidence>
<dbReference type="InterPro" id="IPR023210">
    <property type="entry name" value="NADP_OxRdtase_dom"/>
</dbReference>
<dbReference type="PANTHER" id="PTHR43827:SF8">
    <property type="entry name" value="ALDO_KETO REDUCTASE FAMILY PROTEIN"/>
    <property type="match status" value="1"/>
</dbReference>
<sequence>MLYTALTFLFFLAATARLPSSSATTTEKQDTTVVPTGTLHNGKSVPLVGLGCASGVRQDHVLSALSIGYRFLDTAQSYNWGYHEDEVGTAIKKFKDDNSNNNTDVVFLQTKVHPEDLGYEATKRAIKKSLERLQVQKIDSVLIHKPHCWTGACTKVPEGTWQDSWKALEELYDDGVIAHSIGICDVSNDKLLDQLLSQRIKPHIIQNWMDPLHQDTYMREKIQAHNILYQAYSSLGTQWYHHKGYSQNPVMNHPVLQEISKAHGDVDADVGQVIVNWATTRHGISILPASTNPVRQEGNLCNSFRFSLTEEELDRIDALDGKIPEARSNDEISIKFQSENDGKSSSKKIDIFWIGNDGIEETHIGSVESGKPLSLNSYHDHKFRFKDEENNVYHDHTIRRQAGNQQVHVIAPDDDEEL</sequence>
<protein>
    <recommendedName>
        <fullName evidence="2">NADP-dependent oxidoreductase domain-containing protein</fullName>
    </recommendedName>
</protein>
<organism evidence="3">
    <name type="scientific">Pseudo-nitzschia australis</name>
    <dbReference type="NCBI Taxonomy" id="44445"/>
    <lineage>
        <taxon>Eukaryota</taxon>
        <taxon>Sar</taxon>
        <taxon>Stramenopiles</taxon>
        <taxon>Ochrophyta</taxon>
        <taxon>Bacillariophyta</taxon>
        <taxon>Bacillariophyceae</taxon>
        <taxon>Bacillariophycidae</taxon>
        <taxon>Bacillariales</taxon>
        <taxon>Bacillariaceae</taxon>
        <taxon>Pseudo-nitzschia</taxon>
    </lineage>
</organism>
<accession>A0A7S4ASJ5</accession>
<feature type="signal peptide" evidence="1">
    <location>
        <begin position="1"/>
        <end position="23"/>
    </location>
</feature>
<dbReference type="InterPro" id="IPR036812">
    <property type="entry name" value="NAD(P)_OxRdtase_dom_sf"/>
</dbReference>
<dbReference type="Gene3D" id="3.20.20.100">
    <property type="entry name" value="NADP-dependent oxidoreductase domain"/>
    <property type="match status" value="1"/>
</dbReference>
<feature type="domain" description="NADP-dependent oxidoreductase" evidence="2">
    <location>
        <begin position="61"/>
        <end position="320"/>
    </location>
</feature>